<accession>A0A1H1RG18</accession>
<keyword evidence="2" id="KW-0964">Secreted</keyword>
<dbReference type="GO" id="GO:0005576">
    <property type="term" value="C:extracellular region"/>
    <property type="evidence" value="ECO:0007669"/>
    <property type="project" value="UniProtKB-SubCell"/>
</dbReference>
<evidence type="ECO:0000259" key="6">
    <source>
        <dbReference type="Pfam" id="PF13229"/>
    </source>
</evidence>
<keyword evidence="9" id="KW-1185">Reference proteome</keyword>
<dbReference type="InterPro" id="IPR011459">
    <property type="entry name" value="DUF1565"/>
</dbReference>
<keyword evidence="3 4" id="KW-0732">Signal</keyword>
<dbReference type="OrthoDB" id="9767990at2"/>
<comment type="subcellular location">
    <subcellularLocation>
        <location evidence="1">Secreted</location>
    </subcellularLocation>
</comment>
<evidence type="ECO:0000313" key="8">
    <source>
        <dbReference type="EMBL" id="SDS34613.1"/>
    </source>
</evidence>
<dbReference type="Gene3D" id="2.160.20.10">
    <property type="entry name" value="Single-stranded right-handed beta-helix, Pectin lyase-like"/>
    <property type="match status" value="2"/>
</dbReference>
<dbReference type="InterPro" id="IPR011050">
    <property type="entry name" value="Pectin_lyase_fold/virulence"/>
</dbReference>
<dbReference type="Proteomes" id="UP000199679">
    <property type="component" value="Chromosome I"/>
</dbReference>
<dbReference type="AlphaFoldDB" id="A0A1H1RG18"/>
<name>A0A1H1RG18_MUCMA</name>
<dbReference type="GO" id="GO:0016837">
    <property type="term" value="F:carbon-oxygen lyase activity, acting on polysaccharides"/>
    <property type="evidence" value="ECO:0007669"/>
    <property type="project" value="TreeGrafter"/>
</dbReference>
<proteinExistence type="predicted"/>
<sequence>MKLKLLILLVLTTLVVSAKEYHVSVNGSDANNGSISKPFRTISAAAKMAMPGDVIIVHAGVYREQVAPPRGGNSEKERIWYRAAKGEKVEVKGSEIIKGWKRLGTSIWQVTIPNSFFGKFNPYRDTIHGDWLEKGSWCHTGEVYLNGTPLIETNKIKQLDSATIKAPHWYCKVDEKNTVIWADFFDVDPNEKMVEINVRQAVFYPSQTGINYIRISGFVMSQAATPWAPPTAEQIGLIGTHWSKGWIIENNDISYSKCVGITLGKYGDEWDNKSESVEGFTKTTERALDHSWNKEHIGSHLVRNNQISHCGQAGIAGSLGVVFSTISGNSIHDIADQKLFWGYEMAGIKLHAAIDVEISHNHIYRTEGGIWLDWMAQGTRVTKNFLHDNHVQDFSLEVDHGPVLVDNNLFLSPQQAQVRLSQGVAFVHNLIAWKLWETNDADPRLTPFLKPHSTAIAGFHNNPCGDTRFYNNVFLGRTDLSPYNNAVLPVQMEGNVYLMDAHPSKYEQQPVQKPDYNPAIEVEEKNEKWYLTMNLEKSWSDKIKPKLITSKLLGTAVVSEQSFDDITGNTILFNTDYWGIERDTKSPCAGPFEIKENERQRIRVW</sequence>
<feature type="domain" description="Glycoside hydrolase 120 insertion" evidence="7">
    <location>
        <begin position="97"/>
        <end position="164"/>
    </location>
</feature>
<evidence type="ECO:0000259" key="7">
    <source>
        <dbReference type="Pfam" id="PF21258"/>
    </source>
</evidence>
<evidence type="ECO:0000256" key="4">
    <source>
        <dbReference type="SAM" id="SignalP"/>
    </source>
</evidence>
<dbReference type="Pfam" id="PF13229">
    <property type="entry name" value="Beta_helix"/>
    <property type="match status" value="1"/>
</dbReference>
<evidence type="ECO:0000313" key="9">
    <source>
        <dbReference type="Proteomes" id="UP000199679"/>
    </source>
</evidence>
<dbReference type="EMBL" id="LT629740">
    <property type="protein sequence ID" value="SDS34613.1"/>
    <property type="molecule type" value="Genomic_DNA"/>
</dbReference>
<dbReference type="STRING" id="652787.SAMN05216490_0987"/>
<dbReference type="InterPro" id="IPR049169">
    <property type="entry name" value="Glyco_hydro_120_ins"/>
</dbReference>
<evidence type="ECO:0000256" key="2">
    <source>
        <dbReference type="ARBA" id="ARBA00022525"/>
    </source>
</evidence>
<organism evidence="8 9">
    <name type="scientific">Mucilaginibacter mallensis</name>
    <dbReference type="NCBI Taxonomy" id="652787"/>
    <lineage>
        <taxon>Bacteria</taxon>
        <taxon>Pseudomonadati</taxon>
        <taxon>Bacteroidota</taxon>
        <taxon>Sphingobacteriia</taxon>
        <taxon>Sphingobacteriales</taxon>
        <taxon>Sphingobacteriaceae</taxon>
        <taxon>Mucilaginibacter</taxon>
    </lineage>
</organism>
<dbReference type="PANTHER" id="PTHR40088">
    <property type="entry name" value="PECTATE LYASE (EUROFUNG)"/>
    <property type="match status" value="1"/>
</dbReference>
<feature type="domain" description="Glycoside hydrolase 120 insertion" evidence="7">
    <location>
        <begin position="168"/>
        <end position="196"/>
    </location>
</feature>
<feature type="domain" description="Right handed beta helix" evidence="6">
    <location>
        <begin position="247"/>
        <end position="425"/>
    </location>
</feature>
<feature type="signal peptide" evidence="4">
    <location>
        <begin position="1"/>
        <end position="18"/>
    </location>
</feature>
<evidence type="ECO:0000256" key="1">
    <source>
        <dbReference type="ARBA" id="ARBA00004613"/>
    </source>
</evidence>
<feature type="chain" id="PRO_5009258816" evidence="4">
    <location>
        <begin position="19"/>
        <end position="605"/>
    </location>
</feature>
<evidence type="ECO:0000259" key="5">
    <source>
        <dbReference type="Pfam" id="PF07602"/>
    </source>
</evidence>
<dbReference type="Pfam" id="PF21258">
    <property type="entry name" value="Glyco_hydro_120_ins"/>
    <property type="match status" value="2"/>
</dbReference>
<reference evidence="8 9" key="1">
    <citation type="submission" date="2016-10" db="EMBL/GenBank/DDBJ databases">
        <authorList>
            <person name="de Groot N.N."/>
        </authorList>
    </citation>
    <scope>NUCLEOTIDE SEQUENCE [LARGE SCALE GENOMIC DNA]</scope>
    <source>
        <strain evidence="8 9">MP1X4</strain>
    </source>
</reference>
<dbReference type="InterPro" id="IPR012334">
    <property type="entry name" value="Pectin_lyas_fold"/>
</dbReference>
<gene>
    <name evidence="8" type="ORF">SAMN05216490_0987</name>
</gene>
<dbReference type="SUPFAM" id="SSF51126">
    <property type="entry name" value="Pectin lyase-like"/>
    <property type="match status" value="1"/>
</dbReference>
<feature type="domain" description="DUF1565" evidence="5">
    <location>
        <begin position="25"/>
        <end position="65"/>
    </location>
</feature>
<dbReference type="RefSeq" id="WP_091369902.1">
    <property type="nucleotide sequence ID" value="NZ_LT629740.1"/>
</dbReference>
<dbReference type="InterPro" id="IPR052052">
    <property type="entry name" value="Polysaccharide_Lyase_9"/>
</dbReference>
<protein>
    <submittedName>
        <fullName evidence="8">Alpha-N-arabinofuranosidase</fullName>
    </submittedName>
</protein>
<dbReference type="PANTHER" id="PTHR40088:SF2">
    <property type="entry name" value="SECRETED SUGAR HYDROLASE"/>
    <property type="match status" value="1"/>
</dbReference>
<evidence type="ECO:0000256" key="3">
    <source>
        <dbReference type="ARBA" id="ARBA00022729"/>
    </source>
</evidence>
<dbReference type="Pfam" id="PF07602">
    <property type="entry name" value="DUF1565"/>
    <property type="match status" value="1"/>
</dbReference>
<dbReference type="InterPro" id="IPR039448">
    <property type="entry name" value="Beta_helix"/>
</dbReference>